<sequence>MAISCDRIFVEGATEKIILSKLGYNEDNIEVKFGREEVIKEFKKYLSSSMSILKKGNVCFVIDGDEERYKGVYNRLKKDISALDYSPPYIKMCKDNLCYVLVVIGNKNDDFKGCIETILLEKLKIDEKINDIINRVLEYEQQKVGHLSICDRDKIRFYLSIFLLSGGPTLLYLSKRFTEELLRIVGEDFIRNIIADFIEIK</sequence>
<evidence type="ECO:0000313" key="2">
    <source>
        <dbReference type="Proteomes" id="UP001319921"/>
    </source>
</evidence>
<keyword evidence="2" id="KW-1185">Reference proteome</keyword>
<reference evidence="1 2" key="1">
    <citation type="journal article" date="2022" name="Microbiol. Resour. Announc.">
        <title>Complete Genome Sequence of the Hyperthermophilic and Acidophilic Archaeon Saccharolobus caldissimus Strain HS-3T.</title>
        <authorList>
            <person name="Sakai H.D."/>
            <person name="Kurosawa N."/>
        </authorList>
    </citation>
    <scope>NUCLEOTIDE SEQUENCE [LARGE SCALE GENOMIC DNA]</scope>
    <source>
        <strain evidence="1 2">JCM32116</strain>
    </source>
</reference>
<dbReference type="GeneID" id="68867364"/>
<protein>
    <submittedName>
        <fullName evidence="1">Uncharacterized protein</fullName>
    </submittedName>
</protein>
<accession>A0AAQ4CUZ7</accession>
<dbReference type="EMBL" id="AP025226">
    <property type="protein sequence ID" value="BDB99628.1"/>
    <property type="molecule type" value="Genomic_DNA"/>
</dbReference>
<proteinExistence type="predicted"/>
<gene>
    <name evidence="1" type="ORF">SACC_26450</name>
</gene>
<dbReference type="RefSeq" id="WP_229570027.1">
    <property type="nucleotide sequence ID" value="NZ_AP025226.1"/>
</dbReference>
<dbReference type="AlphaFoldDB" id="A0AAQ4CUZ7"/>
<dbReference type="Proteomes" id="UP001319921">
    <property type="component" value="Chromosome"/>
</dbReference>
<evidence type="ECO:0000313" key="1">
    <source>
        <dbReference type="EMBL" id="BDB99628.1"/>
    </source>
</evidence>
<dbReference type="KEGG" id="scas:SACC_26450"/>
<name>A0AAQ4CUZ7_9CREN</name>
<organism evidence="1 2">
    <name type="scientific">Saccharolobus caldissimus</name>
    <dbReference type="NCBI Taxonomy" id="1702097"/>
    <lineage>
        <taxon>Archaea</taxon>
        <taxon>Thermoproteota</taxon>
        <taxon>Thermoprotei</taxon>
        <taxon>Sulfolobales</taxon>
        <taxon>Sulfolobaceae</taxon>
        <taxon>Saccharolobus</taxon>
    </lineage>
</organism>